<dbReference type="AlphaFoldDB" id="A0A399RS31"/>
<keyword evidence="2" id="KW-0472">Membrane</keyword>
<feature type="transmembrane region" description="Helical" evidence="2">
    <location>
        <begin position="136"/>
        <end position="153"/>
    </location>
</feature>
<dbReference type="Proteomes" id="UP000266385">
    <property type="component" value="Unassembled WGS sequence"/>
</dbReference>
<comment type="caution">
    <text evidence="3">The sequence shown here is derived from an EMBL/GenBank/DDBJ whole genome shotgun (WGS) entry which is preliminary data.</text>
</comment>
<feature type="transmembrane region" description="Helical" evidence="2">
    <location>
        <begin position="377"/>
        <end position="398"/>
    </location>
</feature>
<keyword evidence="4" id="KW-1185">Reference proteome</keyword>
<protein>
    <submittedName>
        <fullName evidence="3">Uncharacterized protein</fullName>
    </submittedName>
</protein>
<evidence type="ECO:0000313" key="4">
    <source>
        <dbReference type="Proteomes" id="UP000266385"/>
    </source>
</evidence>
<feature type="transmembrane region" description="Helical" evidence="2">
    <location>
        <begin position="165"/>
        <end position="186"/>
    </location>
</feature>
<proteinExistence type="predicted"/>
<organism evidence="3 4">
    <name type="scientific">Henriciella mobilis</name>
    <dbReference type="NCBI Taxonomy" id="2305467"/>
    <lineage>
        <taxon>Bacteria</taxon>
        <taxon>Pseudomonadati</taxon>
        <taxon>Pseudomonadota</taxon>
        <taxon>Alphaproteobacteria</taxon>
        <taxon>Hyphomonadales</taxon>
        <taxon>Hyphomonadaceae</taxon>
        <taxon>Henriciella</taxon>
    </lineage>
</organism>
<evidence type="ECO:0000256" key="1">
    <source>
        <dbReference type="SAM" id="MobiDB-lite"/>
    </source>
</evidence>
<evidence type="ECO:0000256" key="2">
    <source>
        <dbReference type="SAM" id="Phobius"/>
    </source>
</evidence>
<feature type="transmembrane region" description="Helical" evidence="2">
    <location>
        <begin position="85"/>
        <end position="105"/>
    </location>
</feature>
<gene>
    <name evidence="3" type="ORF">D1223_04380</name>
</gene>
<name>A0A399RS31_9PROT</name>
<evidence type="ECO:0000313" key="3">
    <source>
        <dbReference type="EMBL" id="RIJ33084.1"/>
    </source>
</evidence>
<dbReference type="EMBL" id="QWFX01000005">
    <property type="protein sequence ID" value="RIJ33084.1"/>
    <property type="molecule type" value="Genomic_DNA"/>
</dbReference>
<feature type="transmembrane region" description="Helical" evidence="2">
    <location>
        <begin position="443"/>
        <end position="460"/>
    </location>
</feature>
<keyword evidence="2" id="KW-0812">Transmembrane</keyword>
<keyword evidence="2" id="KW-1133">Transmembrane helix</keyword>
<sequence>MAVSIELIGLITFGLGVLAVLRSSAMALTLASCMGLLGAASAMSFGSANITPGHLSLGFLVLAVLIRNRGFDFATVAMQQGRPGFLLLLLCIWGFSSSILMPRLFAGEFMVFPMNADRKFIIEVPLYPSGANFNQAVYFAASLFIFAAVSSMARTNEMLKKAGGALIIASALNLVIVLVDTATFAVGASNVLDFIRNADYSQNFSHKFMGVKRVTGAFPEAATFATFSVGLFAFNFRLWRGGVRPEVTGLIALLTFFSILFAFSSTGYLALICYLSVAYARSLAKTDGRRSLAARSSTNRIIFISLGPLTALGAATAVAIKPDLIAPILETFDQSITNKLGSASGVERSSWNMGGLEAFVNSFGLGAGLGSVRTSSFLVGVIANLGIIGLVLFGLFFMRLFLEDVSKRSRLADDEAQQYASAGRAGCFAILIAASVSSSTVDLGIHFYVMAGIACASVFYRKGVLHYYVEPPEPAQAAPGTRARPALNPGPASS</sequence>
<accession>A0A399RS31</accession>
<feature type="region of interest" description="Disordered" evidence="1">
    <location>
        <begin position="475"/>
        <end position="494"/>
    </location>
</feature>
<reference evidence="3 4" key="1">
    <citation type="submission" date="2018-08" db="EMBL/GenBank/DDBJ databases">
        <title>Henriciella mobilis sp. nov., isolated from seawater.</title>
        <authorList>
            <person name="Cheng H."/>
            <person name="Wu Y.-H."/>
            <person name="Xu X.-W."/>
            <person name="Guo L.-L."/>
        </authorList>
    </citation>
    <scope>NUCLEOTIDE SEQUENCE [LARGE SCALE GENOMIC DNA]</scope>
    <source>
        <strain evidence="3 4">JN25</strain>
    </source>
</reference>
<feature type="transmembrane region" description="Helical" evidence="2">
    <location>
        <begin position="43"/>
        <end position="65"/>
    </location>
</feature>
<feature type="transmembrane region" description="Helical" evidence="2">
    <location>
        <begin position="301"/>
        <end position="320"/>
    </location>
</feature>
<feature type="transmembrane region" description="Helical" evidence="2">
    <location>
        <begin position="247"/>
        <end position="280"/>
    </location>
</feature>